<proteinExistence type="predicted"/>
<dbReference type="Proteomes" id="UP000812982">
    <property type="component" value="Unassembled WGS sequence"/>
</dbReference>
<keyword evidence="2" id="KW-1185">Reference proteome</keyword>
<organism evidence="1 2">
    <name type="scientific">[Mycobacterium] fortunisiensis</name>
    <dbReference type="NCBI Taxonomy" id="2600579"/>
    <lineage>
        <taxon>Bacteria</taxon>
        <taxon>Bacillati</taxon>
        <taxon>Actinomycetota</taxon>
        <taxon>Actinomycetes</taxon>
        <taxon>Mycobacteriales</taxon>
        <taxon>Mycobacteriaceae</taxon>
        <taxon>Mycolicibacterium</taxon>
    </lineage>
</organism>
<reference evidence="1 2" key="1">
    <citation type="journal article" date="2021" name="Sci. Rep.">
        <title>Phenotypic and genomic hallmarks of a novel, potentially pathogenic rapidly growing Mycobacterium species related to the Mycobacterium fortuitum complex.</title>
        <authorList>
            <person name="Gharbi R."/>
            <person name="Khanna V."/>
            <person name="Frigui W."/>
            <person name="Mhenni B."/>
            <person name="Brosch R."/>
            <person name="Mardassi H."/>
        </authorList>
    </citation>
    <scope>NUCLEOTIDE SEQUENCE [LARGE SCALE GENOMIC DNA]</scope>
    <source>
        <strain evidence="1 2">TNTM28</strain>
    </source>
</reference>
<evidence type="ECO:0000313" key="2">
    <source>
        <dbReference type="Proteomes" id="UP000812982"/>
    </source>
</evidence>
<accession>A0ABS6KHB3</accession>
<name>A0ABS6KHB3_9MYCO</name>
<dbReference type="RefSeq" id="WP_217154939.1">
    <property type="nucleotide sequence ID" value="NZ_VOMB01000004.1"/>
</dbReference>
<dbReference type="EMBL" id="VOMB01000004">
    <property type="protein sequence ID" value="MBU9762937.1"/>
    <property type="molecule type" value="Genomic_DNA"/>
</dbReference>
<evidence type="ECO:0000313" key="1">
    <source>
        <dbReference type="EMBL" id="MBU9762937.1"/>
    </source>
</evidence>
<protein>
    <submittedName>
        <fullName evidence="1">Uncharacterized protein</fullName>
    </submittedName>
</protein>
<sequence>MDLNNAAAPWRLRQGTPEGVDLVAEWRTGDSRWQPIFDEINVNESFMIHMRFDPEKSEVRAKDHMWEWRRDDDDRFRKIRVDSSGNLQVTASGVVNGYHYKFDTNDIKNPVRDTVTASGWTYRGLLYRSV</sequence>
<comment type="caution">
    <text evidence="1">The sequence shown here is derived from an EMBL/GenBank/DDBJ whole genome shotgun (WGS) entry which is preliminary data.</text>
</comment>
<gene>
    <name evidence="1" type="ORF">FR943_03600</name>
</gene>